<evidence type="ECO:0000256" key="1">
    <source>
        <dbReference type="SAM" id="MobiDB-lite"/>
    </source>
</evidence>
<organism evidence="2 3">
    <name type="scientific">Kingdonia uniflora</name>
    <dbReference type="NCBI Taxonomy" id="39325"/>
    <lineage>
        <taxon>Eukaryota</taxon>
        <taxon>Viridiplantae</taxon>
        <taxon>Streptophyta</taxon>
        <taxon>Embryophyta</taxon>
        <taxon>Tracheophyta</taxon>
        <taxon>Spermatophyta</taxon>
        <taxon>Magnoliopsida</taxon>
        <taxon>Ranunculales</taxon>
        <taxon>Circaeasteraceae</taxon>
        <taxon>Kingdonia</taxon>
    </lineage>
</organism>
<evidence type="ECO:0000313" key="2">
    <source>
        <dbReference type="EMBL" id="KAF6138864.1"/>
    </source>
</evidence>
<sequence>MKDVLKREVIIAGNISRKRVLLQIPFGRYEWYLGERCWAQLEHRAVPYDPPKKSCCFPSPDVVRSLRAAGWIEAQHYIVGYHVDYDAYWRHVSHGVLILDIARCGNIDIPGLDTLTSEVTFPHVEFSTRDFSTQDTQIPPPQLGDYPGWIMEFGSPHGTTWHTIPSITTTSTIDMPTGYDFFAMTEEGRISQLNDYLDGEGIVADWEDDEGEARTSQAGTSRGRTSEGGSAPPRRSR</sequence>
<feature type="region of interest" description="Disordered" evidence="1">
    <location>
        <begin position="204"/>
        <end position="237"/>
    </location>
</feature>
<protein>
    <submittedName>
        <fullName evidence="2">Uncharacterized protein</fullName>
    </submittedName>
</protein>
<evidence type="ECO:0000313" key="3">
    <source>
        <dbReference type="Proteomes" id="UP000541444"/>
    </source>
</evidence>
<dbReference type="AlphaFoldDB" id="A0A7J7L8H6"/>
<keyword evidence="3" id="KW-1185">Reference proteome</keyword>
<accession>A0A7J7L8H6</accession>
<name>A0A7J7L8H6_9MAGN</name>
<reference evidence="2 3" key="1">
    <citation type="journal article" date="2020" name="IScience">
        <title>Genome Sequencing of the Endangered Kingdonia uniflora (Circaeasteraceae, Ranunculales) Reveals Potential Mechanisms of Evolutionary Specialization.</title>
        <authorList>
            <person name="Sun Y."/>
            <person name="Deng T."/>
            <person name="Zhang A."/>
            <person name="Moore M.J."/>
            <person name="Landis J.B."/>
            <person name="Lin N."/>
            <person name="Zhang H."/>
            <person name="Zhang X."/>
            <person name="Huang J."/>
            <person name="Zhang X."/>
            <person name="Sun H."/>
            <person name="Wang H."/>
        </authorList>
    </citation>
    <scope>NUCLEOTIDE SEQUENCE [LARGE SCALE GENOMIC DNA]</scope>
    <source>
        <strain evidence="2">TB1705</strain>
        <tissue evidence="2">Leaf</tissue>
    </source>
</reference>
<dbReference type="EMBL" id="JACGCM010002538">
    <property type="protein sequence ID" value="KAF6138864.1"/>
    <property type="molecule type" value="Genomic_DNA"/>
</dbReference>
<proteinExistence type="predicted"/>
<feature type="compositionally biased region" description="Low complexity" evidence="1">
    <location>
        <begin position="219"/>
        <end position="230"/>
    </location>
</feature>
<comment type="caution">
    <text evidence="2">The sequence shown here is derived from an EMBL/GenBank/DDBJ whole genome shotgun (WGS) entry which is preliminary data.</text>
</comment>
<dbReference type="Proteomes" id="UP000541444">
    <property type="component" value="Unassembled WGS sequence"/>
</dbReference>
<gene>
    <name evidence="2" type="ORF">GIB67_018595</name>
</gene>
<feature type="non-terminal residue" evidence="2">
    <location>
        <position position="1"/>
    </location>
</feature>